<protein>
    <submittedName>
        <fullName evidence="3">Uncharacterized protein</fullName>
    </submittedName>
</protein>
<gene>
    <name evidence="3" type="ORF">Pcinc_017255</name>
</gene>
<keyword evidence="2" id="KW-0812">Transmembrane</keyword>
<evidence type="ECO:0000256" key="2">
    <source>
        <dbReference type="SAM" id="Phobius"/>
    </source>
</evidence>
<evidence type="ECO:0000313" key="3">
    <source>
        <dbReference type="EMBL" id="KAK3878081.1"/>
    </source>
</evidence>
<keyword evidence="4" id="KW-1185">Reference proteome</keyword>
<reference evidence="3" key="1">
    <citation type="submission" date="2023-10" db="EMBL/GenBank/DDBJ databases">
        <title>Genome assemblies of two species of porcelain crab, Petrolisthes cinctipes and Petrolisthes manimaculis (Anomura: Porcellanidae).</title>
        <authorList>
            <person name="Angst P."/>
        </authorList>
    </citation>
    <scope>NUCLEOTIDE SEQUENCE</scope>
    <source>
        <strain evidence="3">PB745_01</strain>
        <tissue evidence="3">Gill</tissue>
    </source>
</reference>
<name>A0AAE1FQM9_PETCI</name>
<organism evidence="3 4">
    <name type="scientific">Petrolisthes cinctipes</name>
    <name type="common">Flat porcelain crab</name>
    <dbReference type="NCBI Taxonomy" id="88211"/>
    <lineage>
        <taxon>Eukaryota</taxon>
        <taxon>Metazoa</taxon>
        <taxon>Ecdysozoa</taxon>
        <taxon>Arthropoda</taxon>
        <taxon>Crustacea</taxon>
        <taxon>Multicrustacea</taxon>
        <taxon>Malacostraca</taxon>
        <taxon>Eumalacostraca</taxon>
        <taxon>Eucarida</taxon>
        <taxon>Decapoda</taxon>
        <taxon>Pleocyemata</taxon>
        <taxon>Anomura</taxon>
        <taxon>Galatheoidea</taxon>
        <taxon>Porcellanidae</taxon>
        <taxon>Petrolisthes</taxon>
    </lineage>
</organism>
<feature type="transmembrane region" description="Helical" evidence="2">
    <location>
        <begin position="6"/>
        <end position="27"/>
    </location>
</feature>
<feature type="compositionally biased region" description="Basic and acidic residues" evidence="1">
    <location>
        <begin position="116"/>
        <end position="125"/>
    </location>
</feature>
<dbReference type="EMBL" id="JAWQEG010001592">
    <property type="protein sequence ID" value="KAK3878081.1"/>
    <property type="molecule type" value="Genomic_DNA"/>
</dbReference>
<dbReference type="AlphaFoldDB" id="A0AAE1FQM9"/>
<feature type="compositionally biased region" description="Polar residues" evidence="1">
    <location>
        <begin position="59"/>
        <end position="68"/>
    </location>
</feature>
<evidence type="ECO:0000256" key="1">
    <source>
        <dbReference type="SAM" id="MobiDB-lite"/>
    </source>
</evidence>
<keyword evidence="2" id="KW-0472">Membrane</keyword>
<feature type="region of interest" description="Disordered" evidence="1">
    <location>
        <begin position="96"/>
        <end position="125"/>
    </location>
</feature>
<keyword evidence="2" id="KW-1133">Transmembrane helix</keyword>
<feature type="compositionally biased region" description="Gly residues" evidence="1">
    <location>
        <begin position="98"/>
        <end position="115"/>
    </location>
</feature>
<dbReference type="Proteomes" id="UP001286313">
    <property type="component" value="Unassembled WGS sequence"/>
</dbReference>
<comment type="caution">
    <text evidence="3">The sequence shown here is derived from an EMBL/GenBank/DDBJ whole genome shotgun (WGS) entry which is preliminary data.</text>
</comment>
<evidence type="ECO:0000313" key="4">
    <source>
        <dbReference type="Proteomes" id="UP001286313"/>
    </source>
</evidence>
<sequence>MLEVMVVVVVVVVVRVEVVVVVVVVVVRGWPQAPAPASPPPQGHPTAIPTPHLIPPRAPTNQPTNHLMTGSGPLLHTRGEGPQVCLFPDNYTGRRWGGRGGGGGAPDGHGRGGGGRAERTGGRPDNGEFVLEILVAKDTNADPIIHPPIISFLNSNSSPMPGHTTTTTTCSLATSTEINASLQENPNKSTPRLSLNLKPLKLPSSFPWASPFPSPSSLACSGDTFISINTEWVQ</sequence>
<feature type="compositionally biased region" description="Pro residues" evidence="1">
    <location>
        <begin position="33"/>
        <end position="43"/>
    </location>
</feature>
<feature type="region of interest" description="Disordered" evidence="1">
    <location>
        <begin position="32"/>
        <end position="81"/>
    </location>
</feature>
<accession>A0AAE1FQM9</accession>
<proteinExistence type="predicted"/>